<sequence length="199" mass="22842">MILYSVGVRGGLKRISKADFKEDNVYLIDDFKTIYVWFGSNISKKRKDITINKANLLNEKKEKTVNIQIIEQNKEYGAFIVIKDVLSKGLKQKKAIERRAELKIQIEETMELIDAGLNPDLEAEITIAANDISQKKKPYKELCETLAQLQLELLKGSKKTSKNEIQIKTKEIFKSSSTYEELCWLIAQLNTLVKKKSLN</sequence>
<dbReference type="EMBL" id="BARU01017093">
    <property type="protein sequence ID" value="GAH56259.1"/>
    <property type="molecule type" value="Genomic_DNA"/>
</dbReference>
<feature type="coiled-coil region" evidence="1">
    <location>
        <begin position="53"/>
        <end position="112"/>
    </location>
</feature>
<name>X1HQZ2_9ZZZZ</name>
<keyword evidence="1" id="KW-0175">Coiled coil</keyword>
<dbReference type="InterPro" id="IPR029006">
    <property type="entry name" value="ADF-H/Gelsolin-like_dom_sf"/>
</dbReference>
<evidence type="ECO:0000256" key="1">
    <source>
        <dbReference type="SAM" id="Coils"/>
    </source>
</evidence>
<accession>X1HQZ2</accession>
<dbReference type="Pfam" id="PF00626">
    <property type="entry name" value="Gelsolin"/>
    <property type="match status" value="1"/>
</dbReference>
<gene>
    <name evidence="3" type="ORF">S03H2_28380</name>
</gene>
<protein>
    <recommendedName>
        <fullName evidence="2">Gelsolin-like domain-containing protein</fullName>
    </recommendedName>
</protein>
<dbReference type="InterPro" id="IPR007123">
    <property type="entry name" value="Gelsolin-like_dom"/>
</dbReference>
<evidence type="ECO:0000259" key="2">
    <source>
        <dbReference type="Pfam" id="PF00626"/>
    </source>
</evidence>
<evidence type="ECO:0000313" key="3">
    <source>
        <dbReference type="EMBL" id="GAH56259.1"/>
    </source>
</evidence>
<reference evidence="3" key="1">
    <citation type="journal article" date="2014" name="Front. Microbiol.">
        <title>High frequency of phylogenetically diverse reductive dehalogenase-homologous genes in deep subseafloor sedimentary metagenomes.</title>
        <authorList>
            <person name="Kawai M."/>
            <person name="Futagami T."/>
            <person name="Toyoda A."/>
            <person name="Takaki Y."/>
            <person name="Nishi S."/>
            <person name="Hori S."/>
            <person name="Arai W."/>
            <person name="Tsubouchi T."/>
            <person name="Morono Y."/>
            <person name="Uchiyama I."/>
            <person name="Ito T."/>
            <person name="Fujiyama A."/>
            <person name="Inagaki F."/>
            <person name="Takami H."/>
        </authorList>
    </citation>
    <scope>NUCLEOTIDE SEQUENCE</scope>
    <source>
        <strain evidence="3">Expedition CK06-06</strain>
    </source>
</reference>
<feature type="domain" description="Gelsolin-like" evidence="2">
    <location>
        <begin position="14"/>
        <end position="75"/>
    </location>
</feature>
<dbReference type="SUPFAM" id="SSF55753">
    <property type="entry name" value="Actin depolymerizing proteins"/>
    <property type="match status" value="1"/>
</dbReference>
<organism evidence="3">
    <name type="scientific">marine sediment metagenome</name>
    <dbReference type="NCBI Taxonomy" id="412755"/>
    <lineage>
        <taxon>unclassified sequences</taxon>
        <taxon>metagenomes</taxon>
        <taxon>ecological metagenomes</taxon>
    </lineage>
</organism>
<dbReference type="Gene3D" id="3.40.20.10">
    <property type="entry name" value="Severin"/>
    <property type="match status" value="1"/>
</dbReference>
<dbReference type="AlphaFoldDB" id="X1HQZ2"/>
<proteinExistence type="predicted"/>
<comment type="caution">
    <text evidence="3">The sequence shown here is derived from an EMBL/GenBank/DDBJ whole genome shotgun (WGS) entry which is preliminary data.</text>
</comment>